<sequence>MEILTLAKHHIIENYFSNVNVHQLPDTNFLYERKTNKQTTQNNCNIASHISLRTSASDVSMKLFNFKTDFTRTIDSSNVTLQSSLDYLLVTRNPPYTNFFLDHRHRKSSESSKKGPAMLPPALDINNKIHFVVDTNKLFPDIPGQFACDILSDLDFQLLNKVNFKLQFNSPHHQRSGLFTYHAQVDKVTHGHVFSGTSKSELQLDNKQIQVTGTDSPKSLITFYGVKLKAPKHKLFQLMDLDGNLTKQSDKFETWNSIDIRTNKKFKAN</sequence>
<proteinExistence type="predicted"/>
<gene>
    <name evidence="1" type="ORF">UJA718_LOCUS35195</name>
</gene>
<keyword evidence="2" id="KW-1185">Reference proteome</keyword>
<dbReference type="EMBL" id="CAJOBP010032633">
    <property type="protein sequence ID" value="CAF4679988.1"/>
    <property type="molecule type" value="Genomic_DNA"/>
</dbReference>
<dbReference type="Proteomes" id="UP000663873">
    <property type="component" value="Unassembled WGS sequence"/>
</dbReference>
<comment type="caution">
    <text evidence="1">The sequence shown here is derived from an EMBL/GenBank/DDBJ whole genome shotgun (WGS) entry which is preliminary data.</text>
</comment>
<accession>A0A821H529</accession>
<evidence type="ECO:0000313" key="2">
    <source>
        <dbReference type="Proteomes" id="UP000663873"/>
    </source>
</evidence>
<protein>
    <submittedName>
        <fullName evidence="1">Uncharacterized protein</fullName>
    </submittedName>
</protein>
<organism evidence="1 2">
    <name type="scientific">Rotaria socialis</name>
    <dbReference type="NCBI Taxonomy" id="392032"/>
    <lineage>
        <taxon>Eukaryota</taxon>
        <taxon>Metazoa</taxon>
        <taxon>Spiralia</taxon>
        <taxon>Gnathifera</taxon>
        <taxon>Rotifera</taxon>
        <taxon>Eurotatoria</taxon>
        <taxon>Bdelloidea</taxon>
        <taxon>Philodinida</taxon>
        <taxon>Philodinidae</taxon>
        <taxon>Rotaria</taxon>
    </lineage>
</organism>
<reference evidence="1" key="1">
    <citation type="submission" date="2021-02" db="EMBL/GenBank/DDBJ databases">
        <authorList>
            <person name="Nowell W R."/>
        </authorList>
    </citation>
    <scope>NUCLEOTIDE SEQUENCE</scope>
</reference>
<evidence type="ECO:0000313" key="1">
    <source>
        <dbReference type="EMBL" id="CAF4679988.1"/>
    </source>
</evidence>
<dbReference type="AlphaFoldDB" id="A0A821H529"/>
<name>A0A821H529_9BILA</name>